<accession>A0A0L0P916</accession>
<proteinExistence type="predicted"/>
<dbReference type="AlphaFoldDB" id="A0A0L0P916"/>
<gene>
    <name evidence="1" type="ORF">QG37_00082</name>
</gene>
<evidence type="ECO:0000313" key="2">
    <source>
        <dbReference type="Proteomes" id="UP000037122"/>
    </source>
</evidence>
<dbReference type="EMBL" id="LGST01000002">
    <property type="protein sequence ID" value="KNE02710.1"/>
    <property type="molecule type" value="Genomic_DNA"/>
</dbReference>
<dbReference type="VEuPathDB" id="FungiDB:QG37_00082"/>
<organism evidence="1 2">
    <name type="scientific">Candidozyma auris</name>
    <name type="common">Yeast</name>
    <name type="synonym">Candida auris</name>
    <dbReference type="NCBI Taxonomy" id="498019"/>
    <lineage>
        <taxon>Eukaryota</taxon>
        <taxon>Fungi</taxon>
        <taxon>Dikarya</taxon>
        <taxon>Ascomycota</taxon>
        <taxon>Saccharomycotina</taxon>
        <taxon>Pichiomycetes</taxon>
        <taxon>Metschnikowiaceae</taxon>
        <taxon>Candidozyma</taxon>
    </lineage>
</organism>
<dbReference type="Proteomes" id="UP000037122">
    <property type="component" value="Unassembled WGS sequence"/>
</dbReference>
<protein>
    <submittedName>
        <fullName evidence="1">Uncharacterized protein</fullName>
    </submittedName>
</protein>
<sequence>MMVFWIFHGSKLQVDVQTLGDTKLHFHFSHPYLRQSQNMPLKEYLESKTPKDINPLIREIIDSFIN</sequence>
<reference evidence="2" key="1">
    <citation type="journal article" date="2015" name="BMC Genomics">
        <title>Draft genome of a commonly misdiagnosed multidrug resistant pathogen Candida auris.</title>
        <authorList>
            <person name="Chatterjee S."/>
            <person name="Alampalli S.V."/>
            <person name="Nageshan R.K."/>
            <person name="Chettiar S.T."/>
            <person name="Joshi S."/>
            <person name="Tatu U.S."/>
        </authorList>
    </citation>
    <scope>NUCLEOTIDE SEQUENCE [LARGE SCALE GENOMIC DNA]</scope>
    <source>
        <strain evidence="2">6684</strain>
    </source>
</reference>
<name>A0A0L0P916_CANAR</name>
<comment type="caution">
    <text evidence="1">The sequence shown here is derived from an EMBL/GenBank/DDBJ whole genome shotgun (WGS) entry which is preliminary data.</text>
</comment>
<evidence type="ECO:0000313" key="1">
    <source>
        <dbReference type="EMBL" id="KNE02710.1"/>
    </source>
</evidence>